<dbReference type="SUPFAM" id="SSF52317">
    <property type="entry name" value="Class I glutamine amidotransferase-like"/>
    <property type="match status" value="1"/>
</dbReference>
<evidence type="ECO:0000313" key="4">
    <source>
        <dbReference type="Proteomes" id="UP000661918"/>
    </source>
</evidence>
<dbReference type="InterPro" id="IPR002818">
    <property type="entry name" value="DJ-1/PfpI"/>
</dbReference>
<dbReference type="EMBL" id="BMOM01000001">
    <property type="protein sequence ID" value="GGL96418.1"/>
    <property type="molecule type" value="Genomic_DNA"/>
</dbReference>
<evidence type="ECO:0000259" key="2">
    <source>
        <dbReference type="Pfam" id="PF01965"/>
    </source>
</evidence>
<feature type="domain" description="DJ-1/PfpI" evidence="2">
    <location>
        <begin position="9"/>
        <end position="177"/>
    </location>
</feature>
<gene>
    <name evidence="3" type="ORF">GCM10010841_01010</name>
</gene>
<name>A0ABQ2GHB0_9DEIO</name>
<organism evidence="3 4">
    <name type="scientific">Deinococcus aerophilus</name>
    <dbReference type="NCBI Taxonomy" id="522488"/>
    <lineage>
        <taxon>Bacteria</taxon>
        <taxon>Thermotogati</taxon>
        <taxon>Deinococcota</taxon>
        <taxon>Deinococci</taxon>
        <taxon>Deinococcales</taxon>
        <taxon>Deinococcaceae</taxon>
        <taxon>Deinococcus</taxon>
    </lineage>
</organism>
<dbReference type="CDD" id="cd03134">
    <property type="entry name" value="GATase1_PfpI_like"/>
    <property type="match status" value="1"/>
</dbReference>
<dbReference type="Proteomes" id="UP000661918">
    <property type="component" value="Unassembled WGS sequence"/>
</dbReference>
<evidence type="ECO:0000256" key="1">
    <source>
        <dbReference type="ARBA" id="ARBA00008542"/>
    </source>
</evidence>
<dbReference type="NCBIfam" id="TIGR01382">
    <property type="entry name" value="PfpI"/>
    <property type="match status" value="1"/>
</dbReference>
<dbReference type="PANTHER" id="PTHR42733:SF12">
    <property type="entry name" value="PROTEINASE"/>
    <property type="match status" value="1"/>
</dbReference>
<evidence type="ECO:0000313" key="3">
    <source>
        <dbReference type="EMBL" id="GGL96418.1"/>
    </source>
</evidence>
<sequence length="191" mass="21231">MSEQRLQGKKIAILAADGFEQVELLHPREALHQAGATTEVISLESGQIQGLNHIDKGEQVKVDRTVQDVRAAEYDGLLLPGGAVNPDTLRLNDHAVKLVREFYDSGKPIAAICHAPWMLSESGVVRGLHMTSWPSLQHELKLGGAEWVDQEVVTDRGVVTSRKPDDIPAFNRKMIEEFAEGDHARRQSQRR</sequence>
<dbReference type="PANTHER" id="PTHR42733">
    <property type="entry name" value="DJ-1 PROTEIN"/>
    <property type="match status" value="1"/>
</dbReference>
<accession>A0ABQ2GHB0</accession>
<keyword evidence="3" id="KW-0315">Glutamine amidotransferase</keyword>
<dbReference type="InterPro" id="IPR006286">
    <property type="entry name" value="C56_PfpI-like"/>
</dbReference>
<comment type="caution">
    <text evidence="3">The sequence shown here is derived from an EMBL/GenBank/DDBJ whole genome shotgun (WGS) entry which is preliminary data.</text>
</comment>
<comment type="similarity">
    <text evidence="1">Belongs to the peptidase C56 family.</text>
</comment>
<dbReference type="Gene3D" id="3.40.50.880">
    <property type="match status" value="1"/>
</dbReference>
<dbReference type="PROSITE" id="PS51276">
    <property type="entry name" value="PEPTIDASE_C56_PFPI"/>
    <property type="match status" value="1"/>
</dbReference>
<reference evidence="4" key="1">
    <citation type="journal article" date="2019" name="Int. J. Syst. Evol. Microbiol.">
        <title>The Global Catalogue of Microorganisms (GCM) 10K type strain sequencing project: providing services to taxonomists for standard genome sequencing and annotation.</title>
        <authorList>
            <consortium name="The Broad Institute Genomics Platform"/>
            <consortium name="The Broad Institute Genome Sequencing Center for Infectious Disease"/>
            <person name="Wu L."/>
            <person name="Ma J."/>
        </authorList>
    </citation>
    <scope>NUCLEOTIDE SEQUENCE [LARGE SCALE GENOMIC DNA]</scope>
    <source>
        <strain evidence="4">JCM 15443</strain>
    </source>
</reference>
<dbReference type="RefSeq" id="WP_188900229.1">
    <property type="nucleotide sequence ID" value="NZ_BMOM01000001.1"/>
</dbReference>
<proteinExistence type="inferred from homology"/>
<protein>
    <submittedName>
        <fullName evidence="3">Glutamine amidotransferase</fullName>
    </submittedName>
</protein>
<dbReference type="InterPro" id="IPR029062">
    <property type="entry name" value="Class_I_gatase-like"/>
</dbReference>
<dbReference type="Pfam" id="PF01965">
    <property type="entry name" value="DJ-1_PfpI"/>
    <property type="match status" value="1"/>
</dbReference>
<keyword evidence="4" id="KW-1185">Reference proteome</keyword>